<keyword evidence="3" id="KW-1185">Reference proteome</keyword>
<gene>
    <name evidence="2" type="ORF">PHPALM_29793</name>
</gene>
<comment type="caution">
    <text evidence="2">The sequence shown here is derived from an EMBL/GenBank/DDBJ whole genome shotgun (WGS) entry which is preliminary data.</text>
</comment>
<evidence type="ECO:0000313" key="2">
    <source>
        <dbReference type="EMBL" id="POM61223.1"/>
    </source>
</evidence>
<organism evidence="2 3">
    <name type="scientific">Phytophthora palmivora</name>
    <dbReference type="NCBI Taxonomy" id="4796"/>
    <lineage>
        <taxon>Eukaryota</taxon>
        <taxon>Sar</taxon>
        <taxon>Stramenopiles</taxon>
        <taxon>Oomycota</taxon>
        <taxon>Peronosporomycetes</taxon>
        <taxon>Peronosporales</taxon>
        <taxon>Peronosporaceae</taxon>
        <taxon>Phytophthora</taxon>
    </lineage>
</organism>
<dbReference type="AlphaFoldDB" id="A0A2P4X6Q4"/>
<reference evidence="2 3" key="1">
    <citation type="journal article" date="2017" name="Genome Biol. Evol.">
        <title>Phytophthora megakarya and P. palmivora, closely related causal agents of cacao black pod rot, underwent increases in genome sizes and gene numbers by different mechanisms.</title>
        <authorList>
            <person name="Ali S.S."/>
            <person name="Shao J."/>
            <person name="Lary D.J."/>
            <person name="Kronmiller B."/>
            <person name="Shen D."/>
            <person name="Strem M.D."/>
            <person name="Amoako-Attah I."/>
            <person name="Akrofi A.Y."/>
            <person name="Begoude B.A."/>
            <person name="Ten Hoopen G.M."/>
            <person name="Coulibaly K."/>
            <person name="Kebe B.I."/>
            <person name="Melnick R.L."/>
            <person name="Guiltinan M.J."/>
            <person name="Tyler B.M."/>
            <person name="Meinhardt L.W."/>
            <person name="Bailey B.A."/>
        </authorList>
    </citation>
    <scope>NUCLEOTIDE SEQUENCE [LARGE SCALE GENOMIC DNA]</scope>
    <source>
        <strain evidence="3">sbr112.9</strain>
    </source>
</reference>
<evidence type="ECO:0000256" key="1">
    <source>
        <dbReference type="SAM" id="MobiDB-lite"/>
    </source>
</evidence>
<dbReference type="EMBL" id="NCKW01016181">
    <property type="protein sequence ID" value="POM61223.1"/>
    <property type="molecule type" value="Genomic_DNA"/>
</dbReference>
<accession>A0A2P4X6Q4</accession>
<feature type="region of interest" description="Disordered" evidence="1">
    <location>
        <begin position="1"/>
        <end position="51"/>
    </location>
</feature>
<dbReference type="Proteomes" id="UP000237271">
    <property type="component" value="Unassembled WGS sequence"/>
</dbReference>
<feature type="compositionally biased region" description="Basic and acidic residues" evidence="1">
    <location>
        <begin position="154"/>
        <end position="164"/>
    </location>
</feature>
<sequence length="289" mass="31023">MVPAAQPSVSKSPRTTDGDATDADVEEKTPSFSPSTILSSQSQALRHPPPPNTLLLERAVVARTRFHITLPTRPTSSVAASASANLADQRGWSCPHGEPYRPLGRPELNLKFSPKIIYGASPITQQNAQRVRALEAGGGSSSGTGGAAVTRNSTESEKVTEPREPSSCITTSNKGESLAPLVDQFVTSLTSRSRFLDERQVKLAHRLQANSVGFIDVNLPFRNNCELASKPTITNAAIHPFSSYVKPSMKAQPGCVQHATGQTSYKDCPRLILTDSTNYTSSTCTFVQE</sequence>
<feature type="region of interest" description="Disordered" evidence="1">
    <location>
        <begin position="135"/>
        <end position="173"/>
    </location>
</feature>
<evidence type="ECO:0000313" key="3">
    <source>
        <dbReference type="Proteomes" id="UP000237271"/>
    </source>
</evidence>
<proteinExistence type="predicted"/>
<feature type="compositionally biased region" description="Gly residues" evidence="1">
    <location>
        <begin position="136"/>
        <end position="146"/>
    </location>
</feature>
<name>A0A2P4X6Q4_9STRA</name>
<protein>
    <submittedName>
        <fullName evidence="2">Uncharacterized protein</fullName>
    </submittedName>
</protein>
<feature type="compositionally biased region" description="Polar residues" evidence="1">
    <location>
        <begin position="30"/>
        <end position="44"/>
    </location>
</feature>
<dbReference type="OrthoDB" id="79485at2759"/>